<name>Q2J8T3_FRACC</name>
<evidence type="ECO:0000256" key="4">
    <source>
        <dbReference type="ARBA" id="ARBA00022605"/>
    </source>
</evidence>
<comment type="catalytic activity">
    <reaction evidence="8">
        <text>prephenate + H(+) = 3-phenylpyruvate + CO2 + H2O</text>
        <dbReference type="Rhea" id="RHEA:21648"/>
        <dbReference type="ChEBI" id="CHEBI:15377"/>
        <dbReference type="ChEBI" id="CHEBI:15378"/>
        <dbReference type="ChEBI" id="CHEBI:16526"/>
        <dbReference type="ChEBI" id="CHEBI:18005"/>
        <dbReference type="ChEBI" id="CHEBI:29934"/>
        <dbReference type="EC" id="4.2.1.51"/>
    </reaction>
</comment>
<dbReference type="PROSITE" id="PS51671">
    <property type="entry name" value="ACT"/>
    <property type="match status" value="1"/>
</dbReference>
<evidence type="ECO:0000313" key="12">
    <source>
        <dbReference type="EMBL" id="ABD12309.1"/>
    </source>
</evidence>
<dbReference type="InterPro" id="IPR002912">
    <property type="entry name" value="ACT_dom"/>
</dbReference>
<keyword evidence="5" id="KW-0057">Aromatic amino acid biosynthesis</keyword>
<dbReference type="Proteomes" id="UP000001937">
    <property type="component" value="Chromosome"/>
</dbReference>
<dbReference type="GO" id="GO:0004664">
    <property type="term" value="F:prephenate dehydratase activity"/>
    <property type="evidence" value="ECO:0007669"/>
    <property type="project" value="UniProtKB-EC"/>
</dbReference>
<feature type="domain" description="ACT" evidence="11">
    <location>
        <begin position="196"/>
        <end position="275"/>
    </location>
</feature>
<dbReference type="SUPFAM" id="SSF53850">
    <property type="entry name" value="Periplasmic binding protein-like II"/>
    <property type="match status" value="1"/>
</dbReference>
<dbReference type="RefSeq" id="WP_011437337.1">
    <property type="nucleotide sequence ID" value="NC_007777.1"/>
</dbReference>
<dbReference type="PIRSF" id="PIRSF001500">
    <property type="entry name" value="Chor_mut_pdt_Ppr"/>
    <property type="match status" value="1"/>
</dbReference>
<dbReference type="SUPFAM" id="SSF55021">
    <property type="entry name" value="ACT-like"/>
    <property type="match status" value="1"/>
</dbReference>
<dbReference type="PANTHER" id="PTHR21022">
    <property type="entry name" value="PREPHENATE DEHYDRATASE P PROTEIN"/>
    <property type="match status" value="1"/>
</dbReference>
<evidence type="ECO:0000256" key="6">
    <source>
        <dbReference type="ARBA" id="ARBA00023222"/>
    </source>
</evidence>
<evidence type="ECO:0000256" key="5">
    <source>
        <dbReference type="ARBA" id="ARBA00023141"/>
    </source>
</evidence>
<sequence>MTARQRIAFQGERGANSHIACRDVYPDYDAVPYQTFDECFSALEEGEVDLAMIPVENSTAGRVADIHHLLPRPGVHIIGEYFLPIRHQLLGLPGVTLDEVKTVHSHPQALAQCREALRTLGLTAVAHADTAGAAREIAEAGDPARAAIASRLAAEAYGLQILQADLEDAEHNTTRFLILSGENLRAAAGVGPIVTTFFFKVHNRPAALYKALGGFATNGVNMTRLESYMVGGGFVATQFLADIEGSPEEPAVARAFEELSFYADHRILGVYRASRYRERISTGSGA</sequence>
<dbReference type="UniPathway" id="UPA00121">
    <property type="reaction ID" value="UER00345"/>
</dbReference>
<keyword evidence="4" id="KW-0028">Amino-acid biosynthesis</keyword>
<dbReference type="InterPro" id="IPR001086">
    <property type="entry name" value="Preph_deHydtase"/>
</dbReference>
<dbReference type="EMBL" id="CP000249">
    <property type="protein sequence ID" value="ABD12309.1"/>
    <property type="molecule type" value="Genomic_DNA"/>
</dbReference>
<gene>
    <name evidence="12" type="ordered locus">Francci3_2951</name>
</gene>
<dbReference type="Pfam" id="PF00800">
    <property type="entry name" value="PDT"/>
    <property type="match status" value="1"/>
</dbReference>
<keyword evidence="7 12" id="KW-0456">Lyase</keyword>
<evidence type="ECO:0000256" key="9">
    <source>
        <dbReference type="PIRSR" id="PIRSR001500-2"/>
    </source>
</evidence>
<dbReference type="STRING" id="106370.Francci3_2951"/>
<protein>
    <recommendedName>
        <fullName evidence="3">Prephenate dehydratase</fullName>
        <ecNumber evidence="2">4.2.1.51</ecNumber>
    </recommendedName>
</protein>
<evidence type="ECO:0000313" key="13">
    <source>
        <dbReference type="Proteomes" id="UP000001937"/>
    </source>
</evidence>
<dbReference type="PROSITE" id="PS00857">
    <property type="entry name" value="PREPHENATE_DEHYDR_1"/>
    <property type="match status" value="1"/>
</dbReference>
<dbReference type="GO" id="GO:0009094">
    <property type="term" value="P:L-phenylalanine biosynthetic process"/>
    <property type="evidence" value="ECO:0007669"/>
    <property type="project" value="UniProtKB-UniPathway"/>
</dbReference>
<dbReference type="OrthoDB" id="9802281at2"/>
<dbReference type="Gene3D" id="3.40.190.10">
    <property type="entry name" value="Periplasmic binding protein-like II"/>
    <property type="match status" value="2"/>
</dbReference>
<evidence type="ECO:0000256" key="3">
    <source>
        <dbReference type="ARBA" id="ARBA00021872"/>
    </source>
</evidence>
<comment type="pathway">
    <text evidence="1">Amino-acid biosynthesis; L-phenylalanine biosynthesis; phenylpyruvate from prephenate: step 1/1.</text>
</comment>
<dbReference type="GO" id="GO:0005737">
    <property type="term" value="C:cytoplasm"/>
    <property type="evidence" value="ECO:0007669"/>
    <property type="project" value="TreeGrafter"/>
</dbReference>
<evidence type="ECO:0000259" key="10">
    <source>
        <dbReference type="PROSITE" id="PS51171"/>
    </source>
</evidence>
<reference evidence="12 13" key="1">
    <citation type="journal article" date="2007" name="Genome Res.">
        <title>Genome characteristics of facultatively symbiotic Frankia sp. strains reflect host range and host plant biogeography.</title>
        <authorList>
            <person name="Normand P."/>
            <person name="Lapierre P."/>
            <person name="Tisa L.S."/>
            <person name="Gogarten J.P."/>
            <person name="Alloisio N."/>
            <person name="Bagnarol E."/>
            <person name="Bassi C.A."/>
            <person name="Berry A.M."/>
            <person name="Bickhart D.M."/>
            <person name="Choisne N."/>
            <person name="Couloux A."/>
            <person name="Cournoyer B."/>
            <person name="Cruveiller S."/>
            <person name="Daubin V."/>
            <person name="Demange N."/>
            <person name="Francino M.P."/>
            <person name="Goltsman E."/>
            <person name="Huang Y."/>
            <person name="Kopp O.R."/>
            <person name="Labarre L."/>
            <person name="Lapidus A."/>
            <person name="Lavire C."/>
            <person name="Marechal J."/>
            <person name="Martinez M."/>
            <person name="Mastronunzio J.E."/>
            <person name="Mullin B.C."/>
            <person name="Niemann J."/>
            <person name="Pujic P."/>
            <person name="Rawnsley T."/>
            <person name="Rouy Z."/>
            <person name="Schenowitz C."/>
            <person name="Sellstedt A."/>
            <person name="Tavares F."/>
            <person name="Tomkins J.P."/>
            <person name="Vallenet D."/>
            <person name="Valverde C."/>
            <person name="Wall L.G."/>
            <person name="Wang Y."/>
            <person name="Medigue C."/>
            <person name="Benson D.R."/>
        </authorList>
    </citation>
    <scope>NUCLEOTIDE SEQUENCE [LARGE SCALE GENOMIC DNA]</scope>
    <source>
        <strain evidence="13">DSM 45818 / CECT 9043 / CcI3</strain>
    </source>
</reference>
<dbReference type="NCBIfam" id="NF008866">
    <property type="entry name" value="PRK11899.1"/>
    <property type="match status" value="1"/>
</dbReference>
<dbReference type="AlphaFoldDB" id="Q2J8T3"/>
<dbReference type="CDD" id="cd04905">
    <property type="entry name" value="ACT_CM-PDT"/>
    <property type="match status" value="1"/>
</dbReference>
<evidence type="ECO:0000259" key="11">
    <source>
        <dbReference type="PROSITE" id="PS51671"/>
    </source>
</evidence>
<dbReference type="InterPro" id="IPR045865">
    <property type="entry name" value="ACT-like_dom_sf"/>
</dbReference>
<dbReference type="PhylomeDB" id="Q2J8T3"/>
<dbReference type="EC" id="4.2.1.51" evidence="2"/>
<dbReference type="Gene3D" id="3.30.70.260">
    <property type="match status" value="1"/>
</dbReference>
<feature type="domain" description="Prephenate dehydratase" evidence="10">
    <location>
        <begin position="6"/>
        <end position="181"/>
    </location>
</feature>
<dbReference type="InterPro" id="IPR018528">
    <property type="entry name" value="Preph_deHydtase_CS"/>
</dbReference>
<keyword evidence="13" id="KW-1185">Reference proteome</keyword>
<proteinExistence type="predicted"/>
<accession>Q2J8T3</accession>
<dbReference type="KEGG" id="fra:Francci3_2951"/>
<keyword evidence="6" id="KW-0584">Phenylalanine biosynthesis</keyword>
<evidence type="ECO:0000256" key="7">
    <source>
        <dbReference type="ARBA" id="ARBA00023239"/>
    </source>
</evidence>
<dbReference type="eggNOG" id="COG0077">
    <property type="taxonomic scope" value="Bacteria"/>
</dbReference>
<dbReference type="PROSITE" id="PS51171">
    <property type="entry name" value="PREPHENATE_DEHYDR_3"/>
    <property type="match status" value="1"/>
</dbReference>
<evidence type="ECO:0000256" key="8">
    <source>
        <dbReference type="ARBA" id="ARBA00047848"/>
    </source>
</evidence>
<dbReference type="InterPro" id="IPR008242">
    <property type="entry name" value="Chor_mutase/pphenate_deHydtase"/>
</dbReference>
<evidence type="ECO:0000256" key="1">
    <source>
        <dbReference type="ARBA" id="ARBA00004741"/>
    </source>
</evidence>
<feature type="site" description="Essential for prephenate dehydratase activity" evidence="9">
    <location>
        <position position="174"/>
    </location>
</feature>
<dbReference type="HOGENOM" id="CLU_035008_4_2_11"/>
<evidence type="ECO:0000256" key="2">
    <source>
        <dbReference type="ARBA" id="ARBA00013147"/>
    </source>
</evidence>
<organism evidence="12 13">
    <name type="scientific">Frankia casuarinae (strain DSM 45818 / CECT 9043 / HFP020203 / CcI3)</name>
    <dbReference type="NCBI Taxonomy" id="106370"/>
    <lineage>
        <taxon>Bacteria</taxon>
        <taxon>Bacillati</taxon>
        <taxon>Actinomycetota</taxon>
        <taxon>Actinomycetes</taxon>
        <taxon>Frankiales</taxon>
        <taxon>Frankiaceae</taxon>
        <taxon>Frankia</taxon>
    </lineage>
</organism>
<dbReference type="CDD" id="cd13631">
    <property type="entry name" value="PBP2_Ct-PDT_like"/>
    <property type="match status" value="1"/>
</dbReference>
<dbReference type="PANTHER" id="PTHR21022:SF19">
    <property type="entry name" value="PREPHENATE DEHYDRATASE-RELATED"/>
    <property type="match status" value="1"/>
</dbReference>